<name>A0ABQ6GM13_9GAMM</name>
<proteinExistence type="predicted"/>
<dbReference type="EMBL" id="BSST01000001">
    <property type="protein sequence ID" value="GLX77040.1"/>
    <property type="molecule type" value="Genomic_DNA"/>
</dbReference>
<sequence length="45" mass="5153">MINGAHNTLISGKIAALNVAEVHLREANVIERQYHWIVNYFYLGI</sequence>
<keyword evidence="2" id="KW-1185">Reference proteome</keyword>
<protein>
    <submittedName>
        <fullName evidence="1">Uncharacterized protein</fullName>
    </submittedName>
</protein>
<accession>A0ABQ6GM13</accession>
<evidence type="ECO:0000313" key="2">
    <source>
        <dbReference type="Proteomes" id="UP001157186"/>
    </source>
</evidence>
<evidence type="ECO:0000313" key="1">
    <source>
        <dbReference type="EMBL" id="GLX77040.1"/>
    </source>
</evidence>
<gene>
    <name evidence="1" type="ORF">tinsulaeT_03800</name>
</gene>
<comment type="caution">
    <text evidence="1">The sequence shown here is derived from an EMBL/GenBank/DDBJ whole genome shotgun (WGS) entry which is preliminary data.</text>
</comment>
<reference evidence="1 2" key="1">
    <citation type="submission" date="2023-03" db="EMBL/GenBank/DDBJ databases">
        <title>Draft genome sequence of Thalassotalea insulae KCTC 62186T.</title>
        <authorList>
            <person name="Sawabe T."/>
        </authorList>
    </citation>
    <scope>NUCLEOTIDE SEQUENCE [LARGE SCALE GENOMIC DNA]</scope>
    <source>
        <strain evidence="1 2">KCTC 62186</strain>
    </source>
</reference>
<organism evidence="1 2">
    <name type="scientific">Thalassotalea insulae</name>
    <dbReference type="NCBI Taxonomy" id="2056778"/>
    <lineage>
        <taxon>Bacteria</taxon>
        <taxon>Pseudomonadati</taxon>
        <taxon>Pseudomonadota</taxon>
        <taxon>Gammaproteobacteria</taxon>
        <taxon>Alteromonadales</taxon>
        <taxon>Colwelliaceae</taxon>
        <taxon>Thalassotalea</taxon>
    </lineage>
</organism>
<dbReference type="Proteomes" id="UP001157186">
    <property type="component" value="Unassembled WGS sequence"/>
</dbReference>